<dbReference type="GO" id="GO:0009451">
    <property type="term" value="P:RNA modification"/>
    <property type="evidence" value="ECO:0000318"/>
    <property type="project" value="GO_Central"/>
</dbReference>
<sequence length="823" mass="92303">MNCPPNSIRQGFLTLFLHGFNRFLSCPIPTPVIQHLGTKLDIANYFRAVQSYTLSKSLDHGRKIHQDILCHPAHFNNPQLLDKLVHMYLSCGRIDLAREVFDGIPKPAIFSWNSMIRAYSWNGPFHQALELYYDMRKQGFLPNKFTFPFVLKACSALKTLEHGVVIHRHAESMELDADVFVSTALIDMYIKCGQLDESCKVFRKIPCRDIVAWNSIVSGHSLHGLYDRTIGLILEMQNSGLTPNLSTIVSILPVIAHAKQARQVKTIHGFWARRGMERGDVLVGTALLDAYGKCKCLSYAKKIFDIMPEKNEVTLSAMIGTYVQFDLMEEAMQEFNNVVSQGFQKLTSTALVSIIRAFAKLADLSRGSMIHGYSIKTHFTSDTKVGNTLLSMYTKCDDLDAALVFFDNMNSKDTVSYGAIISGCVQNGKAKEALQLFRKMWMSNVKPDITTMASVVPACSHLAALQHGKCSNSCIIVLGFAKDTSICNALIDMYAKCGRIDYARMVFDRMSDRDLVSWNSLIMGYGIHGLGQEALKVFFNLQISSSNPDDITFICLLSACSHSGLISEGKKWFQSMRKTYNIVPRIEHYVCIIDLLGRGGLLDEAHDFIKQMPSDPDVHVWLALLGACRIHKNIKLAEHVAAQIQLIGPIGTGNFVLLSNIYSAAGRYDEAASIRIVQKEMGYKKIPGCSWIEVKGIIHAFTGADRLHPESAKIYEYLLDLLVEMKKLGYNADTSFVLQNLEEEEKENALLYHSEKIAIAFGIISSDSSDRRPLFVTKNLRVCGDCHNAIKFITLVTKRDISVRDVSRFHHFKDGICNCGDFW</sequence>
<keyword evidence="7" id="KW-1185">Reference proteome</keyword>
<dbReference type="GO" id="GO:0003723">
    <property type="term" value="F:RNA binding"/>
    <property type="evidence" value="ECO:0007669"/>
    <property type="project" value="InterPro"/>
</dbReference>
<dbReference type="PANTHER" id="PTHR47926">
    <property type="entry name" value="PENTATRICOPEPTIDE REPEAT-CONTAINING PROTEIN"/>
    <property type="match status" value="1"/>
</dbReference>
<dbReference type="Pfam" id="PF13041">
    <property type="entry name" value="PPR_2"/>
    <property type="match status" value="2"/>
</dbReference>
<keyword evidence="2" id="KW-0677">Repeat</keyword>
<evidence type="ECO:0000256" key="4">
    <source>
        <dbReference type="PROSITE-ProRule" id="PRU00708"/>
    </source>
</evidence>
<feature type="repeat" description="PPR" evidence="4">
    <location>
        <begin position="108"/>
        <end position="142"/>
    </location>
</feature>
<reference evidence="7" key="1">
    <citation type="journal article" date="2016" name="Nature">
        <title>The genome of the seagrass Zostera marina reveals angiosperm adaptation to the sea.</title>
        <authorList>
            <person name="Olsen J.L."/>
            <person name="Rouze P."/>
            <person name="Verhelst B."/>
            <person name="Lin Y.-C."/>
            <person name="Bayer T."/>
            <person name="Collen J."/>
            <person name="Dattolo E."/>
            <person name="De Paoli E."/>
            <person name="Dittami S."/>
            <person name="Maumus F."/>
            <person name="Michel G."/>
            <person name="Kersting A."/>
            <person name="Lauritano C."/>
            <person name="Lohaus R."/>
            <person name="Toepel M."/>
            <person name="Tonon T."/>
            <person name="Vanneste K."/>
            <person name="Amirebrahimi M."/>
            <person name="Brakel J."/>
            <person name="Bostroem C."/>
            <person name="Chovatia M."/>
            <person name="Grimwood J."/>
            <person name="Jenkins J.W."/>
            <person name="Jueterbock A."/>
            <person name="Mraz A."/>
            <person name="Stam W.T."/>
            <person name="Tice H."/>
            <person name="Bornberg-Bauer E."/>
            <person name="Green P.J."/>
            <person name="Pearson G.A."/>
            <person name="Procaccini G."/>
            <person name="Duarte C.M."/>
            <person name="Schmutz J."/>
            <person name="Reusch T.B.H."/>
            <person name="Van de Peer Y."/>
        </authorList>
    </citation>
    <scope>NUCLEOTIDE SEQUENCE [LARGE SCALE GENOMIC DNA]</scope>
    <source>
        <strain evidence="7">cv. Finnish</strain>
    </source>
</reference>
<dbReference type="FunFam" id="1.25.40.10:FF:000280">
    <property type="entry name" value="Pentatricopeptide repeat-containing protein"/>
    <property type="match status" value="1"/>
</dbReference>
<protein>
    <submittedName>
        <fullName evidence="6">Pentatricopeptide repeat-containing protein</fullName>
    </submittedName>
</protein>
<dbReference type="AlphaFoldDB" id="A0A0K9NLG0"/>
<dbReference type="Gene3D" id="1.25.40.10">
    <property type="entry name" value="Tetratricopeptide repeat domain"/>
    <property type="match status" value="6"/>
</dbReference>
<dbReference type="Pfam" id="PF20431">
    <property type="entry name" value="E_motif"/>
    <property type="match status" value="1"/>
</dbReference>
<evidence type="ECO:0000256" key="1">
    <source>
        <dbReference type="ARBA" id="ARBA00006643"/>
    </source>
</evidence>
<dbReference type="InterPro" id="IPR046960">
    <property type="entry name" value="PPR_At4g14850-like_plant"/>
</dbReference>
<proteinExistence type="inferred from homology"/>
<feature type="domain" description="DYW" evidence="5">
    <location>
        <begin position="729"/>
        <end position="823"/>
    </location>
</feature>
<dbReference type="OMA" id="MQACNVE"/>
<evidence type="ECO:0000256" key="2">
    <source>
        <dbReference type="ARBA" id="ARBA00022737"/>
    </source>
</evidence>
<dbReference type="InterPro" id="IPR032867">
    <property type="entry name" value="DYW_dom"/>
</dbReference>
<evidence type="ECO:0000313" key="6">
    <source>
        <dbReference type="EMBL" id="KMZ56927.1"/>
    </source>
</evidence>
<organism evidence="6 7">
    <name type="scientific">Zostera marina</name>
    <name type="common">Eelgrass</name>
    <dbReference type="NCBI Taxonomy" id="29655"/>
    <lineage>
        <taxon>Eukaryota</taxon>
        <taxon>Viridiplantae</taxon>
        <taxon>Streptophyta</taxon>
        <taxon>Embryophyta</taxon>
        <taxon>Tracheophyta</taxon>
        <taxon>Spermatophyta</taxon>
        <taxon>Magnoliopsida</taxon>
        <taxon>Liliopsida</taxon>
        <taxon>Zosteraceae</taxon>
        <taxon>Zostera</taxon>
    </lineage>
</organism>
<gene>
    <name evidence="6" type="ORF">ZOSMA_8G00720</name>
</gene>
<dbReference type="PANTHER" id="PTHR47926:SF536">
    <property type="entry name" value="DYW DOMAIN-CONTAINING PROTEIN"/>
    <property type="match status" value="1"/>
</dbReference>
<comment type="caution">
    <text evidence="6">The sequence shown here is derived from an EMBL/GenBank/DDBJ whole genome shotgun (WGS) entry which is preliminary data.</text>
</comment>
<dbReference type="InterPro" id="IPR011990">
    <property type="entry name" value="TPR-like_helical_dom_sf"/>
</dbReference>
<dbReference type="FunFam" id="1.25.40.10:FF:000682">
    <property type="entry name" value="Pentatricopeptide repeat-containing protein At3g16610"/>
    <property type="match status" value="1"/>
</dbReference>
<dbReference type="NCBIfam" id="TIGR00756">
    <property type="entry name" value="PPR"/>
    <property type="match status" value="4"/>
</dbReference>
<evidence type="ECO:0000256" key="3">
    <source>
        <dbReference type="ARBA" id="ARBA00061659"/>
    </source>
</evidence>
<dbReference type="EMBL" id="LFYR01002110">
    <property type="protein sequence ID" value="KMZ56927.1"/>
    <property type="molecule type" value="Genomic_DNA"/>
</dbReference>
<dbReference type="FunFam" id="1.25.40.10:FF:000725">
    <property type="entry name" value="Pentatricopeptide repeat-containing protein At3g63370, chloroplastic"/>
    <property type="match status" value="1"/>
</dbReference>
<comment type="similarity">
    <text evidence="1">Belongs to the PPR family. PCMP-H subfamily.</text>
</comment>
<dbReference type="InterPro" id="IPR046848">
    <property type="entry name" value="E_motif"/>
</dbReference>
<comment type="similarity">
    <text evidence="3">Belongs to the PPR family. PCMP-E subfamily.</text>
</comment>
<evidence type="ECO:0000313" key="7">
    <source>
        <dbReference type="Proteomes" id="UP000036987"/>
    </source>
</evidence>
<feature type="repeat" description="PPR" evidence="4">
    <location>
        <begin position="209"/>
        <end position="243"/>
    </location>
</feature>
<feature type="repeat" description="PPR" evidence="4">
    <location>
        <begin position="483"/>
        <end position="517"/>
    </location>
</feature>
<dbReference type="InterPro" id="IPR002885">
    <property type="entry name" value="PPR_rpt"/>
</dbReference>
<dbReference type="OrthoDB" id="185373at2759"/>
<dbReference type="Pfam" id="PF14432">
    <property type="entry name" value="DYW_deaminase"/>
    <property type="match status" value="1"/>
</dbReference>
<feature type="repeat" description="PPR" evidence="4">
    <location>
        <begin position="413"/>
        <end position="447"/>
    </location>
</feature>
<dbReference type="GO" id="GO:0008270">
    <property type="term" value="F:zinc ion binding"/>
    <property type="evidence" value="ECO:0007669"/>
    <property type="project" value="InterPro"/>
</dbReference>
<name>A0A0K9NLG0_ZOSMR</name>
<dbReference type="Pfam" id="PF01535">
    <property type="entry name" value="PPR"/>
    <property type="match status" value="7"/>
</dbReference>
<dbReference type="FunFam" id="1.25.40.10:FF:000031">
    <property type="entry name" value="Pentatricopeptide repeat-containing protein mitochondrial"/>
    <property type="match status" value="1"/>
</dbReference>
<accession>A0A0K9NLG0</accession>
<evidence type="ECO:0000259" key="5">
    <source>
        <dbReference type="Pfam" id="PF14432"/>
    </source>
</evidence>
<dbReference type="PROSITE" id="PS51375">
    <property type="entry name" value="PPR"/>
    <property type="match status" value="4"/>
</dbReference>
<dbReference type="Proteomes" id="UP000036987">
    <property type="component" value="Unassembled WGS sequence"/>
</dbReference>